<keyword evidence="3" id="KW-1185">Reference proteome</keyword>
<dbReference type="Proteomes" id="UP000828390">
    <property type="component" value="Unassembled WGS sequence"/>
</dbReference>
<feature type="region of interest" description="Disordered" evidence="1">
    <location>
        <begin position="60"/>
        <end position="92"/>
    </location>
</feature>
<organism evidence="2 3">
    <name type="scientific">Dreissena polymorpha</name>
    <name type="common">Zebra mussel</name>
    <name type="synonym">Mytilus polymorpha</name>
    <dbReference type="NCBI Taxonomy" id="45954"/>
    <lineage>
        <taxon>Eukaryota</taxon>
        <taxon>Metazoa</taxon>
        <taxon>Spiralia</taxon>
        <taxon>Lophotrochozoa</taxon>
        <taxon>Mollusca</taxon>
        <taxon>Bivalvia</taxon>
        <taxon>Autobranchia</taxon>
        <taxon>Heteroconchia</taxon>
        <taxon>Euheterodonta</taxon>
        <taxon>Imparidentia</taxon>
        <taxon>Neoheterodontei</taxon>
        <taxon>Myida</taxon>
        <taxon>Dreissenoidea</taxon>
        <taxon>Dreissenidae</taxon>
        <taxon>Dreissena</taxon>
    </lineage>
</organism>
<comment type="caution">
    <text evidence="2">The sequence shown here is derived from an EMBL/GenBank/DDBJ whole genome shotgun (WGS) entry which is preliminary data.</text>
</comment>
<gene>
    <name evidence="2" type="ORF">DPMN_056439</name>
</gene>
<evidence type="ECO:0000313" key="3">
    <source>
        <dbReference type="Proteomes" id="UP000828390"/>
    </source>
</evidence>
<feature type="compositionally biased region" description="Polar residues" evidence="1">
    <location>
        <begin position="76"/>
        <end position="92"/>
    </location>
</feature>
<evidence type="ECO:0000256" key="1">
    <source>
        <dbReference type="SAM" id="MobiDB-lite"/>
    </source>
</evidence>
<dbReference type="EMBL" id="JAIWYP010000012">
    <property type="protein sequence ID" value="KAH3730451.1"/>
    <property type="molecule type" value="Genomic_DNA"/>
</dbReference>
<reference evidence="2" key="1">
    <citation type="journal article" date="2019" name="bioRxiv">
        <title>The Genome of the Zebra Mussel, Dreissena polymorpha: A Resource for Invasive Species Research.</title>
        <authorList>
            <person name="McCartney M.A."/>
            <person name="Auch B."/>
            <person name="Kono T."/>
            <person name="Mallez S."/>
            <person name="Zhang Y."/>
            <person name="Obille A."/>
            <person name="Becker A."/>
            <person name="Abrahante J.E."/>
            <person name="Garbe J."/>
            <person name="Badalamenti J.P."/>
            <person name="Herman A."/>
            <person name="Mangelson H."/>
            <person name="Liachko I."/>
            <person name="Sullivan S."/>
            <person name="Sone E.D."/>
            <person name="Koren S."/>
            <person name="Silverstein K.A.T."/>
            <person name="Beckman K.B."/>
            <person name="Gohl D.M."/>
        </authorList>
    </citation>
    <scope>NUCLEOTIDE SEQUENCE</scope>
    <source>
        <strain evidence="2">Duluth1</strain>
        <tissue evidence="2">Whole animal</tissue>
    </source>
</reference>
<name>A0A9D4HTH6_DREPO</name>
<proteinExistence type="predicted"/>
<feature type="compositionally biased region" description="Polar residues" evidence="1">
    <location>
        <begin position="60"/>
        <end position="70"/>
    </location>
</feature>
<reference evidence="2" key="2">
    <citation type="submission" date="2020-11" db="EMBL/GenBank/DDBJ databases">
        <authorList>
            <person name="McCartney M.A."/>
            <person name="Auch B."/>
            <person name="Kono T."/>
            <person name="Mallez S."/>
            <person name="Becker A."/>
            <person name="Gohl D.M."/>
            <person name="Silverstein K.A.T."/>
            <person name="Koren S."/>
            <person name="Bechman K.B."/>
            <person name="Herman A."/>
            <person name="Abrahante J.E."/>
            <person name="Garbe J."/>
        </authorList>
    </citation>
    <scope>NUCLEOTIDE SEQUENCE</scope>
    <source>
        <strain evidence="2">Duluth1</strain>
        <tissue evidence="2">Whole animal</tissue>
    </source>
</reference>
<accession>A0A9D4HTH6</accession>
<protein>
    <submittedName>
        <fullName evidence="2">Uncharacterized protein</fullName>
    </submittedName>
</protein>
<sequence>MDLYRVNVFGVPIENHTTIIRDMPAYFMADASTVSKTNAVVFQAIVEVQLLERCTSAILPSTSSRSSIRQPVSRPSGPTTITRSTDTVGHLS</sequence>
<dbReference type="AlphaFoldDB" id="A0A9D4HTH6"/>
<evidence type="ECO:0000313" key="2">
    <source>
        <dbReference type="EMBL" id="KAH3730451.1"/>
    </source>
</evidence>